<feature type="transmembrane region" description="Helical" evidence="1">
    <location>
        <begin position="135"/>
        <end position="152"/>
    </location>
</feature>
<keyword evidence="1" id="KW-1133">Transmembrane helix</keyword>
<evidence type="ECO:0000313" key="4">
    <source>
        <dbReference type="Proteomes" id="UP000637002"/>
    </source>
</evidence>
<dbReference type="EMBL" id="BMGG01000001">
    <property type="protein sequence ID" value="GGC46480.1"/>
    <property type="molecule type" value="Genomic_DNA"/>
</dbReference>
<feature type="transmembrane region" description="Helical" evidence="1">
    <location>
        <begin position="46"/>
        <end position="68"/>
    </location>
</feature>
<comment type="caution">
    <text evidence="3">The sequence shown here is derived from an EMBL/GenBank/DDBJ whole genome shotgun (WGS) entry which is preliminary data.</text>
</comment>
<reference evidence="3" key="2">
    <citation type="submission" date="2020-09" db="EMBL/GenBank/DDBJ databases">
        <authorList>
            <person name="Sun Q."/>
            <person name="Zhou Y."/>
        </authorList>
    </citation>
    <scope>NUCLEOTIDE SEQUENCE</scope>
    <source>
        <strain evidence="3">CGMCC 1.12919</strain>
    </source>
</reference>
<dbReference type="InterPro" id="IPR000620">
    <property type="entry name" value="EamA_dom"/>
</dbReference>
<keyword evidence="1" id="KW-0812">Transmembrane</keyword>
<evidence type="ECO:0000256" key="1">
    <source>
        <dbReference type="SAM" id="Phobius"/>
    </source>
</evidence>
<dbReference type="AlphaFoldDB" id="A0A916TXA3"/>
<keyword evidence="4" id="KW-1185">Reference proteome</keyword>
<reference evidence="3" key="1">
    <citation type="journal article" date="2014" name="Int. J. Syst. Evol. Microbiol.">
        <title>Complete genome sequence of Corynebacterium casei LMG S-19264T (=DSM 44701T), isolated from a smear-ripened cheese.</title>
        <authorList>
            <consortium name="US DOE Joint Genome Institute (JGI-PGF)"/>
            <person name="Walter F."/>
            <person name="Albersmeier A."/>
            <person name="Kalinowski J."/>
            <person name="Ruckert C."/>
        </authorList>
    </citation>
    <scope>NUCLEOTIDE SEQUENCE</scope>
    <source>
        <strain evidence="3">CGMCC 1.12919</strain>
    </source>
</reference>
<dbReference type="SUPFAM" id="SSF103481">
    <property type="entry name" value="Multidrug resistance efflux transporter EmrE"/>
    <property type="match status" value="2"/>
</dbReference>
<name>A0A916TXA3_9HYPH</name>
<keyword evidence="1" id="KW-0472">Membrane</keyword>
<accession>A0A916TXA3</accession>
<feature type="transmembrane region" description="Helical" evidence="1">
    <location>
        <begin position="191"/>
        <end position="214"/>
    </location>
</feature>
<feature type="transmembrane region" description="Helical" evidence="1">
    <location>
        <begin position="88"/>
        <end position="105"/>
    </location>
</feature>
<feature type="transmembrane region" description="Helical" evidence="1">
    <location>
        <begin position="249"/>
        <end position="268"/>
    </location>
</feature>
<sequence length="308" mass="32424">MAVQSPASTSTALRGSGHATGILFMLAGVFLFAINDVAAKWLLGSYGIGQVILIRTVVAMAILAPLLVRAGLAPWRTAPKPGLQVLRALFSTLEIVLFYAAVIYLPVADAVTFYLASPIYVTILAALLLGERGDLVRWLAVAAGFVGVLIAMEPSRASISWPAVIVILGSLIFSGLMILTRYLRGTSDLVLVTSTNIGLLLVGVLALPFGGWVTPPSGDLLLLAGVGVIALAAHMSVNRSLKFAPASTVVPYQYLLIVWALIFGYLVFGDQPRLATLAGAVLIIAAGLVIFVREQQVDGRDEALPPPP</sequence>
<dbReference type="GO" id="GO:0016020">
    <property type="term" value="C:membrane"/>
    <property type="evidence" value="ECO:0007669"/>
    <property type="project" value="InterPro"/>
</dbReference>
<feature type="transmembrane region" description="Helical" evidence="1">
    <location>
        <begin position="158"/>
        <end position="179"/>
    </location>
</feature>
<feature type="transmembrane region" description="Helical" evidence="1">
    <location>
        <begin position="111"/>
        <end position="128"/>
    </location>
</feature>
<proteinExistence type="predicted"/>
<feature type="transmembrane region" description="Helical" evidence="1">
    <location>
        <begin position="12"/>
        <end position="34"/>
    </location>
</feature>
<dbReference type="PANTHER" id="PTHR22911">
    <property type="entry name" value="ACYL-MALONYL CONDENSING ENZYME-RELATED"/>
    <property type="match status" value="1"/>
</dbReference>
<dbReference type="RefSeq" id="WP_188607270.1">
    <property type="nucleotide sequence ID" value="NZ_BMGG01000001.1"/>
</dbReference>
<dbReference type="PANTHER" id="PTHR22911:SF135">
    <property type="entry name" value="BLR4310 PROTEIN"/>
    <property type="match status" value="1"/>
</dbReference>
<dbReference type="Proteomes" id="UP000637002">
    <property type="component" value="Unassembled WGS sequence"/>
</dbReference>
<dbReference type="Pfam" id="PF00892">
    <property type="entry name" value="EamA"/>
    <property type="match status" value="2"/>
</dbReference>
<dbReference type="InterPro" id="IPR037185">
    <property type="entry name" value="EmrE-like"/>
</dbReference>
<gene>
    <name evidence="3" type="ORF">GCM10010994_02030</name>
</gene>
<feature type="transmembrane region" description="Helical" evidence="1">
    <location>
        <begin position="220"/>
        <end position="237"/>
    </location>
</feature>
<evidence type="ECO:0000313" key="3">
    <source>
        <dbReference type="EMBL" id="GGC46480.1"/>
    </source>
</evidence>
<feature type="domain" description="EamA" evidence="2">
    <location>
        <begin position="163"/>
        <end position="291"/>
    </location>
</feature>
<organism evidence="3 4">
    <name type="scientific">Chelatococcus reniformis</name>
    <dbReference type="NCBI Taxonomy" id="1494448"/>
    <lineage>
        <taxon>Bacteria</taxon>
        <taxon>Pseudomonadati</taxon>
        <taxon>Pseudomonadota</taxon>
        <taxon>Alphaproteobacteria</taxon>
        <taxon>Hyphomicrobiales</taxon>
        <taxon>Chelatococcaceae</taxon>
        <taxon>Chelatococcus</taxon>
    </lineage>
</organism>
<protein>
    <submittedName>
        <fullName evidence="3">Permease</fullName>
    </submittedName>
</protein>
<feature type="domain" description="EamA" evidence="2">
    <location>
        <begin position="20"/>
        <end position="151"/>
    </location>
</feature>
<feature type="transmembrane region" description="Helical" evidence="1">
    <location>
        <begin position="274"/>
        <end position="292"/>
    </location>
</feature>
<evidence type="ECO:0000259" key="2">
    <source>
        <dbReference type="Pfam" id="PF00892"/>
    </source>
</evidence>